<evidence type="ECO:0000256" key="7">
    <source>
        <dbReference type="ARBA" id="ARBA00023136"/>
    </source>
</evidence>
<dbReference type="SUPFAM" id="SSF52540">
    <property type="entry name" value="P-loop containing nucleoside triphosphate hydrolases"/>
    <property type="match status" value="1"/>
</dbReference>
<keyword evidence="6 8" id="KW-1133">Transmembrane helix</keyword>
<feature type="domain" description="ABC transmembrane type-1" evidence="10">
    <location>
        <begin position="85"/>
        <end position="347"/>
    </location>
</feature>
<dbReference type="Pfam" id="PF00664">
    <property type="entry name" value="ABC_membrane"/>
    <property type="match status" value="1"/>
</dbReference>
<evidence type="ECO:0000259" key="10">
    <source>
        <dbReference type="PROSITE" id="PS50929"/>
    </source>
</evidence>
<dbReference type="InterPro" id="IPR003439">
    <property type="entry name" value="ABC_transporter-like_ATP-bd"/>
</dbReference>
<reference evidence="11 12" key="1">
    <citation type="submission" date="2019-09" db="EMBL/GenBank/DDBJ databases">
        <title>Genomes of family Cryomorphaceae.</title>
        <authorList>
            <person name="Bowman J.P."/>
        </authorList>
    </citation>
    <scope>NUCLEOTIDE SEQUENCE [LARGE SCALE GENOMIC DNA]</scope>
    <source>
        <strain evidence="11 12">LMG 25704</strain>
    </source>
</reference>
<dbReference type="FunFam" id="3.40.50.300:FF:000287">
    <property type="entry name" value="Multidrug ABC transporter ATP-binding protein"/>
    <property type="match status" value="1"/>
</dbReference>
<keyword evidence="5 11" id="KW-0067">ATP-binding</keyword>
<protein>
    <submittedName>
        <fullName evidence="11">ABC transporter ATP-binding protein</fullName>
    </submittedName>
</protein>
<dbReference type="Gene3D" id="1.20.1560.10">
    <property type="entry name" value="ABC transporter type 1, transmembrane domain"/>
    <property type="match status" value="1"/>
</dbReference>
<sequence>MKNYLRILRFAKPYVWRAYVNALFNILMILFSFGSIGVIIPLLQILFGTEAPVVERPEEIHSFFEISAWISDIKQLAYYEFGQLLATQGEAKVLAYICVVGGIMFFFKNLFRYLALWVLAPLRNGVIHDIRVAVHRKALELPISYFTEKRKGDTLARMSSDVTELQWSFLTSLEMMVRDPLMIIGTLAILIFLSPKLTLFMFIVLPIAGVMMAWVGKTLKRKSTKAQSQLGHLLSIFEETLSGLRIIKAFRAEGTQDGRFQHTSGEYTRTMNSALRRKDLGSPINEFLGATVMFLILWYGGQIILGDNVSTNSIGLTGSELIGYLGLFYQIIPAIKSFTTALNNVQKGSASAERIIEILDAHNPITESDGAVNIGEFKDKISLENVTFRYSADGPDVLKNINFDLEKGKTIALVGASGSGKTTISNLIPRFWDVTSGSIKIDGLDIRDAKLNDLRGIMGIVNQESILFNDSIRTNIALGKPDATDDEIRKAAEVANATEFIDKMEEGYDTNVGEGGGKLSGGQRQRMSIARAVLEDPPILILDEATSALDTESERVVQDALNKLMSNRTSLIIAHRLSTIQHADEILVMQDGEIVERGTHDELMSKDGAYANLVNMQSFA</sequence>
<keyword evidence="12" id="KW-1185">Reference proteome</keyword>
<dbReference type="Pfam" id="PF00005">
    <property type="entry name" value="ABC_tran"/>
    <property type="match status" value="1"/>
</dbReference>
<dbReference type="RefSeq" id="WP_151668231.1">
    <property type="nucleotide sequence ID" value="NZ_WBVO01000012.1"/>
</dbReference>
<evidence type="ECO:0000256" key="3">
    <source>
        <dbReference type="ARBA" id="ARBA00022692"/>
    </source>
</evidence>
<dbReference type="SMART" id="SM00382">
    <property type="entry name" value="AAA"/>
    <property type="match status" value="1"/>
</dbReference>
<dbReference type="InterPro" id="IPR003593">
    <property type="entry name" value="AAA+_ATPase"/>
</dbReference>
<organism evidence="11 12">
    <name type="scientific">Phaeocystidibacter luteus</name>
    <dbReference type="NCBI Taxonomy" id="911197"/>
    <lineage>
        <taxon>Bacteria</taxon>
        <taxon>Pseudomonadati</taxon>
        <taxon>Bacteroidota</taxon>
        <taxon>Flavobacteriia</taxon>
        <taxon>Flavobacteriales</taxon>
        <taxon>Phaeocystidibacteraceae</taxon>
        <taxon>Phaeocystidibacter</taxon>
    </lineage>
</organism>
<evidence type="ECO:0000256" key="4">
    <source>
        <dbReference type="ARBA" id="ARBA00022741"/>
    </source>
</evidence>
<evidence type="ECO:0000256" key="5">
    <source>
        <dbReference type="ARBA" id="ARBA00022840"/>
    </source>
</evidence>
<evidence type="ECO:0000256" key="6">
    <source>
        <dbReference type="ARBA" id="ARBA00022989"/>
    </source>
</evidence>
<dbReference type="PROSITE" id="PS00211">
    <property type="entry name" value="ABC_TRANSPORTER_1"/>
    <property type="match status" value="1"/>
</dbReference>
<dbReference type="Gene3D" id="3.40.50.300">
    <property type="entry name" value="P-loop containing nucleotide triphosphate hydrolases"/>
    <property type="match status" value="1"/>
</dbReference>
<dbReference type="GO" id="GO:0005886">
    <property type="term" value="C:plasma membrane"/>
    <property type="evidence" value="ECO:0007669"/>
    <property type="project" value="UniProtKB-SubCell"/>
</dbReference>
<dbReference type="EMBL" id="WBVO01000012">
    <property type="protein sequence ID" value="KAB2807041.1"/>
    <property type="molecule type" value="Genomic_DNA"/>
</dbReference>
<feature type="domain" description="ABC transporter" evidence="9">
    <location>
        <begin position="381"/>
        <end position="616"/>
    </location>
</feature>
<dbReference type="PANTHER" id="PTHR43394:SF1">
    <property type="entry name" value="ATP-BINDING CASSETTE SUB-FAMILY B MEMBER 10, MITOCHONDRIAL"/>
    <property type="match status" value="1"/>
</dbReference>
<evidence type="ECO:0000259" key="9">
    <source>
        <dbReference type="PROSITE" id="PS50893"/>
    </source>
</evidence>
<dbReference type="PROSITE" id="PS50929">
    <property type="entry name" value="ABC_TM1F"/>
    <property type="match status" value="1"/>
</dbReference>
<feature type="transmembrane region" description="Helical" evidence="8">
    <location>
        <begin position="93"/>
        <end position="111"/>
    </location>
</feature>
<feature type="transmembrane region" description="Helical" evidence="8">
    <location>
        <begin position="21"/>
        <end position="47"/>
    </location>
</feature>
<gene>
    <name evidence="11" type="ORF">F8C67_12660</name>
</gene>
<dbReference type="InterPro" id="IPR011527">
    <property type="entry name" value="ABC1_TM_dom"/>
</dbReference>
<dbReference type="Proteomes" id="UP000468650">
    <property type="component" value="Unassembled WGS sequence"/>
</dbReference>
<evidence type="ECO:0000313" key="12">
    <source>
        <dbReference type="Proteomes" id="UP000468650"/>
    </source>
</evidence>
<keyword evidence="3 8" id="KW-0812">Transmembrane</keyword>
<dbReference type="OrthoDB" id="9780296at2"/>
<comment type="subcellular location">
    <subcellularLocation>
        <location evidence="1">Cell membrane</location>
        <topology evidence="1">Multi-pass membrane protein</topology>
    </subcellularLocation>
</comment>
<dbReference type="GO" id="GO:0015421">
    <property type="term" value="F:ABC-type oligopeptide transporter activity"/>
    <property type="evidence" value="ECO:0007669"/>
    <property type="project" value="TreeGrafter"/>
</dbReference>
<name>A0A6N6RD76_9FLAO</name>
<dbReference type="GO" id="GO:0016887">
    <property type="term" value="F:ATP hydrolysis activity"/>
    <property type="evidence" value="ECO:0007669"/>
    <property type="project" value="InterPro"/>
</dbReference>
<accession>A0A6N6RD76</accession>
<keyword evidence="7 8" id="KW-0472">Membrane</keyword>
<comment type="caution">
    <text evidence="11">The sequence shown here is derived from an EMBL/GenBank/DDBJ whole genome shotgun (WGS) entry which is preliminary data.</text>
</comment>
<dbReference type="AlphaFoldDB" id="A0A6N6RD76"/>
<dbReference type="InterPro" id="IPR017871">
    <property type="entry name" value="ABC_transporter-like_CS"/>
</dbReference>
<dbReference type="CDD" id="cd18552">
    <property type="entry name" value="ABC_6TM_MsbA_like"/>
    <property type="match status" value="1"/>
</dbReference>
<evidence type="ECO:0000256" key="1">
    <source>
        <dbReference type="ARBA" id="ARBA00004651"/>
    </source>
</evidence>
<evidence type="ECO:0000313" key="11">
    <source>
        <dbReference type="EMBL" id="KAB2807041.1"/>
    </source>
</evidence>
<dbReference type="InterPro" id="IPR039421">
    <property type="entry name" value="Type_1_exporter"/>
</dbReference>
<dbReference type="SUPFAM" id="SSF90123">
    <property type="entry name" value="ABC transporter transmembrane region"/>
    <property type="match status" value="1"/>
</dbReference>
<keyword evidence="4" id="KW-0547">Nucleotide-binding</keyword>
<proteinExistence type="predicted"/>
<dbReference type="GO" id="GO:0005524">
    <property type="term" value="F:ATP binding"/>
    <property type="evidence" value="ECO:0007669"/>
    <property type="project" value="UniProtKB-KW"/>
</dbReference>
<dbReference type="InterPro" id="IPR036640">
    <property type="entry name" value="ABC1_TM_sf"/>
</dbReference>
<keyword evidence="2" id="KW-0813">Transport</keyword>
<evidence type="ECO:0000256" key="2">
    <source>
        <dbReference type="ARBA" id="ARBA00022448"/>
    </source>
</evidence>
<evidence type="ECO:0000256" key="8">
    <source>
        <dbReference type="SAM" id="Phobius"/>
    </source>
</evidence>
<dbReference type="PANTHER" id="PTHR43394">
    <property type="entry name" value="ATP-DEPENDENT PERMEASE MDL1, MITOCHONDRIAL"/>
    <property type="match status" value="1"/>
</dbReference>
<dbReference type="InterPro" id="IPR027417">
    <property type="entry name" value="P-loop_NTPase"/>
</dbReference>
<dbReference type="PROSITE" id="PS50893">
    <property type="entry name" value="ABC_TRANSPORTER_2"/>
    <property type="match status" value="1"/>
</dbReference>